<accession>A0AAD9DAS3</accession>
<name>A0AAD9DAS3_9STRA</name>
<evidence type="ECO:0000313" key="3">
    <source>
        <dbReference type="Proteomes" id="UP001224775"/>
    </source>
</evidence>
<proteinExistence type="predicted"/>
<feature type="region of interest" description="Disordered" evidence="1">
    <location>
        <begin position="634"/>
        <end position="669"/>
    </location>
</feature>
<evidence type="ECO:0000256" key="1">
    <source>
        <dbReference type="SAM" id="MobiDB-lite"/>
    </source>
</evidence>
<feature type="region of interest" description="Disordered" evidence="1">
    <location>
        <begin position="322"/>
        <end position="353"/>
    </location>
</feature>
<feature type="compositionally biased region" description="Acidic residues" evidence="1">
    <location>
        <begin position="1"/>
        <end position="11"/>
    </location>
</feature>
<sequence length="918" mass="102368">MADDEFPDDIDWSTALATDPTQHKSDAAITTGDDNDNSAMNQNNQLCQNQNHGVVPNGTITMQQQQQPMPMAVPALSIQQRQQQPADDDMEALRTQILHLQNAIRSKDETITDLQSDAQISQIESSHRIKTAEEEATRKIHLVQEELRRVKMEADKYKGSWVRSKKRVTELEHNGGNGKTTNRVSQHDTNQENNVKLSTFGFPTDIETRRVTPSNLFGNNPESNANECAPNTTAGQQLFESDTTAISGSKRKMVEQPSLVGAGLTTVLPHGLVSQTAHFYENQSKHDTVVQRLARHLIMRDEMGCYSLTQMQLSLLDVGSENNAEPEATANANPNDNSATTHHSMQQSLAKGEETRSQIRSILYQVMDTDGIITESSGSICKQSSSSGIFFILLTRLNSLFDNTKTQVDDDDINHLMEHDHSISCGSVPSMSVLHILRVMCDVLSLSAKARDDLRYWLYQSQQPLGSVHEQKSSAGSSSLSLVHSRIEGLSSNLIKLVSDDSKEALWTGTCRATLIDRGNEWDPMTMSQPSNAFFGILVALMKGISYGSTSFDLESKGNMTQLIREQATRLVLTLMSDAPHYRVESVKRTPYLWKFWFDSLFPTNSMNESGTEKVTEQVEDFFSLWEVVADGRGSGRKRCNRPMAQEASKSNKQKRSNNGTIRSRRREATVEQEEQLSVRVKCGIIQLLTHLVVSSSSVQQDIYQPTGSESLPLARRVLAAVLDEVDGYIVPLLSSSLPKAKTQSALNYLQLCFSCNQFILALSKSNEGIQMLRYQMRVESGKDGQTHWSHSAISCMALVLNSALSCAIGMEQEEFTPTWATDLTPYLNRIAEQCIAFFKTLQSFAHNQKRNSSKSKPPTFASLISEQHLVLLSCFQKLSTREHTANAVSGTSCLLWISDEMKYDVQVMMEEALYDDV</sequence>
<protein>
    <submittedName>
        <fullName evidence="2">Uncharacterized protein</fullName>
    </submittedName>
</protein>
<feature type="region of interest" description="Disordered" evidence="1">
    <location>
        <begin position="1"/>
        <end position="35"/>
    </location>
</feature>
<dbReference type="Proteomes" id="UP001224775">
    <property type="component" value="Unassembled WGS sequence"/>
</dbReference>
<keyword evidence="3" id="KW-1185">Reference proteome</keyword>
<evidence type="ECO:0000313" key="2">
    <source>
        <dbReference type="EMBL" id="KAK1740606.1"/>
    </source>
</evidence>
<comment type="caution">
    <text evidence="2">The sequence shown here is derived from an EMBL/GenBank/DDBJ whole genome shotgun (WGS) entry which is preliminary data.</text>
</comment>
<gene>
    <name evidence="2" type="ORF">QTG54_008701</name>
</gene>
<reference evidence="2" key="1">
    <citation type="submission" date="2023-06" db="EMBL/GenBank/DDBJ databases">
        <title>Survivors Of The Sea: Transcriptome response of Skeletonema marinoi to long-term dormancy.</title>
        <authorList>
            <person name="Pinder M.I.M."/>
            <person name="Kourtchenko O."/>
            <person name="Robertson E.K."/>
            <person name="Larsson T."/>
            <person name="Maumus F."/>
            <person name="Osuna-Cruz C.M."/>
            <person name="Vancaester E."/>
            <person name="Stenow R."/>
            <person name="Vandepoele K."/>
            <person name="Ploug H."/>
            <person name="Bruchert V."/>
            <person name="Godhe A."/>
            <person name="Topel M."/>
        </authorList>
    </citation>
    <scope>NUCLEOTIDE SEQUENCE</scope>
    <source>
        <strain evidence="2">R05AC</strain>
    </source>
</reference>
<dbReference type="EMBL" id="JATAAI010000015">
    <property type="protein sequence ID" value="KAK1740606.1"/>
    <property type="molecule type" value="Genomic_DNA"/>
</dbReference>
<feature type="compositionally biased region" description="Low complexity" evidence="1">
    <location>
        <begin position="322"/>
        <end position="337"/>
    </location>
</feature>
<dbReference type="AlphaFoldDB" id="A0AAD9DAS3"/>
<organism evidence="2 3">
    <name type="scientific">Skeletonema marinoi</name>
    <dbReference type="NCBI Taxonomy" id="267567"/>
    <lineage>
        <taxon>Eukaryota</taxon>
        <taxon>Sar</taxon>
        <taxon>Stramenopiles</taxon>
        <taxon>Ochrophyta</taxon>
        <taxon>Bacillariophyta</taxon>
        <taxon>Coscinodiscophyceae</taxon>
        <taxon>Thalassiosirophycidae</taxon>
        <taxon>Thalassiosirales</taxon>
        <taxon>Skeletonemataceae</taxon>
        <taxon>Skeletonema</taxon>
        <taxon>Skeletonema marinoi-dohrnii complex</taxon>
    </lineage>
</organism>
<feature type="compositionally biased region" description="Polar residues" evidence="1">
    <location>
        <begin position="338"/>
        <end position="349"/>
    </location>
</feature>